<accession>A0A6I3XIE7</accession>
<gene>
    <name evidence="2" type="ORF">GJV26_28350</name>
</gene>
<dbReference type="EMBL" id="WNWM01000002">
    <property type="protein sequence ID" value="MUI16337.1"/>
    <property type="molecule type" value="Genomic_DNA"/>
</dbReference>
<dbReference type="OrthoDB" id="9801061at2"/>
<dbReference type="PANTHER" id="PTHR43283">
    <property type="entry name" value="BETA-LACTAMASE-RELATED"/>
    <property type="match status" value="1"/>
</dbReference>
<evidence type="ECO:0000259" key="1">
    <source>
        <dbReference type="Pfam" id="PF00144"/>
    </source>
</evidence>
<comment type="caution">
    <text evidence="2">The sequence shown here is derived from an EMBL/GenBank/DDBJ whole genome shotgun (WGS) entry which is preliminary data.</text>
</comment>
<dbReference type="PANTHER" id="PTHR43283:SF18">
    <property type="match status" value="1"/>
</dbReference>
<keyword evidence="2" id="KW-0378">Hydrolase</keyword>
<organism evidence="2 3">
    <name type="scientific">Pseudoduganella dura</name>
    <dbReference type="NCBI Taxonomy" id="321982"/>
    <lineage>
        <taxon>Bacteria</taxon>
        <taxon>Pseudomonadati</taxon>
        <taxon>Pseudomonadota</taxon>
        <taxon>Betaproteobacteria</taxon>
        <taxon>Burkholderiales</taxon>
        <taxon>Oxalobacteraceae</taxon>
        <taxon>Telluria group</taxon>
        <taxon>Pseudoduganella</taxon>
    </lineage>
</organism>
<reference evidence="2 3" key="1">
    <citation type="submission" date="2019-11" db="EMBL/GenBank/DDBJ databases">
        <title>Draft Genome Sequences of Six Type Strains of the Genus Massilia.</title>
        <authorList>
            <person name="Miess H."/>
            <person name="Frediansyah A."/>
            <person name="Goeker M."/>
            <person name="Gross H."/>
        </authorList>
    </citation>
    <scope>NUCLEOTIDE SEQUENCE [LARGE SCALE GENOMIC DNA]</scope>
    <source>
        <strain evidence="2 3">DSM 17513</strain>
    </source>
</reference>
<evidence type="ECO:0000313" key="2">
    <source>
        <dbReference type="EMBL" id="MUI16337.1"/>
    </source>
</evidence>
<dbReference type="Proteomes" id="UP000431684">
    <property type="component" value="Unassembled WGS sequence"/>
</dbReference>
<dbReference type="SUPFAM" id="SSF56601">
    <property type="entry name" value="beta-lactamase/transpeptidase-like"/>
    <property type="match status" value="1"/>
</dbReference>
<proteinExistence type="predicted"/>
<evidence type="ECO:0000313" key="3">
    <source>
        <dbReference type="Proteomes" id="UP000431684"/>
    </source>
</evidence>
<feature type="domain" description="Beta-lactamase-related" evidence="1">
    <location>
        <begin position="51"/>
        <end position="353"/>
    </location>
</feature>
<keyword evidence="3" id="KW-1185">Reference proteome</keyword>
<dbReference type="RefSeq" id="WP_155711907.1">
    <property type="nucleotide sequence ID" value="NZ_BMWU01000023.1"/>
</dbReference>
<dbReference type="InterPro" id="IPR001466">
    <property type="entry name" value="Beta-lactam-related"/>
</dbReference>
<dbReference type="Pfam" id="PF00144">
    <property type="entry name" value="Beta-lactamase"/>
    <property type="match status" value="1"/>
</dbReference>
<dbReference type="Gene3D" id="3.40.710.10">
    <property type="entry name" value="DD-peptidase/beta-lactamase superfamily"/>
    <property type="match status" value="1"/>
</dbReference>
<dbReference type="InterPro" id="IPR050789">
    <property type="entry name" value="Diverse_Enzym_Activities"/>
</dbReference>
<name>A0A6I3XIE7_9BURK</name>
<dbReference type="GO" id="GO:0016787">
    <property type="term" value="F:hydrolase activity"/>
    <property type="evidence" value="ECO:0007669"/>
    <property type="project" value="UniProtKB-KW"/>
</dbReference>
<protein>
    <submittedName>
        <fullName evidence="2">Serine hydrolase</fullName>
    </submittedName>
</protein>
<dbReference type="InterPro" id="IPR012338">
    <property type="entry name" value="Beta-lactam/transpept-like"/>
</dbReference>
<dbReference type="AlphaFoldDB" id="A0A6I3XIE7"/>
<sequence>MQRIRMPATRQNKLLRRYIGFLLVSAAIAAVLPGCASSRQAVSTTANLSETLKDLAVRHHVCGVTIAVIRHRQSDSVISASGCKPALKVDADSVFQAASLSKPVFAYAVLQLAAQGKLDLDAPVMSYLPQGYRHRFSPLKAEPAELVTDARLSSITARMVLNHTSGLPNWASGPLYFESAPGTAWHYSGEGYLLLQRAVETVTGQPLDRFMAERVFAPLAMHHSSFVLNESIAQRLLPGTKANGTPRTTMALESPLAAFSLYTTAADYGKFLARLLNDADLLAQSTALPVVADASVGLEWGSGWGIERVRDDIHIWHWGNNTGYRAFVIASLRTGDGFVMLTSGENGLELAEPVARKVLGVEHKLFQSSMLGTDIVNLLCNTVRLCF</sequence>